<comment type="caution">
    <text evidence="8">The sequence shown here is derived from an EMBL/GenBank/DDBJ whole genome shotgun (WGS) entry which is preliminary data.</text>
</comment>
<proteinExistence type="predicted"/>
<feature type="transmembrane region" description="Helical" evidence="6">
    <location>
        <begin position="489"/>
        <end position="510"/>
    </location>
</feature>
<dbReference type="GO" id="GO:0016020">
    <property type="term" value="C:membrane"/>
    <property type="evidence" value="ECO:0007669"/>
    <property type="project" value="UniProtKB-SubCell"/>
</dbReference>
<evidence type="ECO:0000313" key="9">
    <source>
        <dbReference type="Proteomes" id="UP001529235"/>
    </source>
</evidence>
<gene>
    <name evidence="8" type="ORF">QPL79_03280</name>
</gene>
<accession>A0ABD4Z6L9</accession>
<feature type="transmembrane region" description="Helical" evidence="6">
    <location>
        <begin position="393"/>
        <end position="413"/>
    </location>
</feature>
<keyword evidence="4 6" id="KW-1133">Transmembrane helix</keyword>
<evidence type="ECO:0000259" key="7">
    <source>
        <dbReference type="Pfam" id="PF03600"/>
    </source>
</evidence>
<evidence type="ECO:0000256" key="1">
    <source>
        <dbReference type="ARBA" id="ARBA00004141"/>
    </source>
</evidence>
<dbReference type="InterPro" id="IPR004680">
    <property type="entry name" value="Cit_transptr-like_dom"/>
</dbReference>
<evidence type="ECO:0000313" key="8">
    <source>
        <dbReference type="EMBL" id="MDK6028384.1"/>
    </source>
</evidence>
<keyword evidence="3 6" id="KW-0812">Transmembrane</keyword>
<keyword evidence="9" id="KW-1185">Reference proteome</keyword>
<protein>
    <submittedName>
        <fullName evidence="8">SLC13 family permease</fullName>
    </submittedName>
</protein>
<dbReference type="InterPro" id="IPR051475">
    <property type="entry name" value="Diverse_Ion_Transporter"/>
</dbReference>
<feature type="transmembrane region" description="Helical" evidence="6">
    <location>
        <begin position="90"/>
        <end position="107"/>
    </location>
</feature>
<feature type="transmembrane region" description="Helical" evidence="6">
    <location>
        <begin position="153"/>
        <end position="179"/>
    </location>
</feature>
<sequence>MKVTHKIIVILVLVLLMSFVFMYFIRIGNDEIGLKMVKQWCNERGESSTTEVSCLNMINSLHEIIKQTIALALFFFVIALTIIRMEWRTSAAILALIPLLVTGVAPPQYLINAVAWDLIVFLIGSMTLAGILRELGVFRYLALRVLEISKGNAIILILLISLMAFFLSAALGEVTSIIYVTMLVFEISRIVHVDAVPLIILSVLATNTGSTALPIGNPIGVYILFETNMSVTQFIKNAFPLALIDLIVLVLVLLFIERSTMKELIEKIMRSKHRIEAYISSQRIEFGSNNKAYSRLKRIYIGLVILILFILTVALNDVITQGLSNVLKIFVDPHASLSFIPYVFIAITLILAIPMEEISRFIERSVEWSSLLFFIFLFMFGYTLTYTGVMTKLAYAFSHIGLAPLTLLALMLFSSALLSSVLDNLSVIVAFTPIAMTFNGIGLIGNQIYFALLFGGVFGGNYTPVGSTANIIAVSLAEKRRIRITWGKWLRIALATTTLQIIVALSWLYIASYVLHL</sequence>
<evidence type="ECO:0000256" key="4">
    <source>
        <dbReference type="ARBA" id="ARBA00022989"/>
    </source>
</evidence>
<evidence type="ECO:0000256" key="5">
    <source>
        <dbReference type="ARBA" id="ARBA00023136"/>
    </source>
</evidence>
<feature type="transmembrane region" description="Helical" evidence="6">
    <location>
        <begin position="7"/>
        <end position="25"/>
    </location>
</feature>
<feature type="transmembrane region" description="Helical" evidence="6">
    <location>
        <begin position="299"/>
        <end position="319"/>
    </location>
</feature>
<feature type="transmembrane region" description="Helical" evidence="6">
    <location>
        <begin position="64"/>
        <end position="83"/>
    </location>
</feature>
<feature type="transmembrane region" description="Helical" evidence="6">
    <location>
        <begin position="238"/>
        <end position="256"/>
    </location>
</feature>
<feature type="transmembrane region" description="Helical" evidence="6">
    <location>
        <begin position="368"/>
        <end position="387"/>
    </location>
</feature>
<name>A0ABD4Z6L9_9CREN</name>
<keyword evidence="5 6" id="KW-0472">Membrane</keyword>
<feature type="transmembrane region" description="Helical" evidence="6">
    <location>
        <begin position="425"/>
        <end position="444"/>
    </location>
</feature>
<dbReference type="Pfam" id="PF03600">
    <property type="entry name" value="CitMHS"/>
    <property type="match status" value="1"/>
</dbReference>
<feature type="transmembrane region" description="Helical" evidence="6">
    <location>
        <begin position="339"/>
        <end position="356"/>
    </location>
</feature>
<dbReference type="PANTHER" id="PTHR43568">
    <property type="entry name" value="P PROTEIN"/>
    <property type="match status" value="1"/>
</dbReference>
<feature type="transmembrane region" description="Helical" evidence="6">
    <location>
        <begin position="113"/>
        <end position="132"/>
    </location>
</feature>
<organism evidence="8 9">
    <name type="scientific">Ignisphaera cupida</name>
    <dbReference type="NCBI Taxonomy" id="3050454"/>
    <lineage>
        <taxon>Archaea</taxon>
        <taxon>Thermoproteota</taxon>
        <taxon>Thermoprotei</taxon>
        <taxon>Desulfurococcales</taxon>
        <taxon>Desulfurococcaceae</taxon>
        <taxon>Ignisphaera</taxon>
    </lineage>
</organism>
<dbReference type="Proteomes" id="UP001529235">
    <property type="component" value="Unassembled WGS sequence"/>
</dbReference>
<keyword evidence="2" id="KW-0813">Transport</keyword>
<evidence type="ECO:0000256" key="6">
    <source>
        <dbReference type="SAM" id="Phobius"/>
    </source>
</evidence>
<evidence type="ECO:0000256" key="2">
    <source>
        <dbReference type="ARBA" id="ARBA00022448"/>
    </source>
</evidence>
<reference evidence="8 9" key="1">
    <citation type="submission" date="2023-05" db="EMBL/GenBank/DDBJ databases">
        <title>A new hyperthermophilic archaea 'Ignisphaera cupida' sp. nov. and description of the family 'Ignisphaeraceae' fam. nov.</title>
        <authorList>
            <person name="Podosokorskaya O.A."/>
            <person name="Elcheninov A.G."/>
            <person name="Klukina A."/>
            <person name="Merkel A.Y."/>
        </authorList>
    </citation>
    <scope>NUCLEOTIDE SEQUENCE [LARGE SCALE GENOMIC DNA]</scope>
    <source>
        <strain evidence="8 9">4213-co</strain>
    </source>
</reference>
<comment type="subcellular location">
    <subcellularLocation>
        <location evidence="1">Membrane</location>
        <topology evidence="1">Multi-pass membrane protein</topology>
    </subcellularLocation>
</comment>
<dbReference type="AlphaFoldDB" id="A0ABD4Z6L9"/>
<evidence type="ECO:0000256" key="3">
    <source>
        <dbReference type="ARBA" id="ARBA00022692"/>
    </source>
</evidence>
<dbReference type="EMBL" id="JASNVW010000001">
    <property type="protein sequence ID" value="MDK6028384.1"/>
    <property type="molecule type" value="Genomic_DNA"/>
</dbReference>
<feature type="domain" description="Citrate transporter-like" evidence="7">
    <location>
        <begin position="88"/>
        <end position="455"/>
    </location>
</feature>
<feature type="transmembrane region" description="Helical" evidence="6">
    <location>
        <begin position="450"/>
        <end position="477"/>
    </location>
</feature>
<dbReference type="PANTHER" id="PTHR43568:SF1">
    <property type="entry name" value="P PROTEIN"/>
    <property type="match status" value="1"/>
</dbReference>